<dbReference type="EMBL" id="JACLAW010000020">
    <property type="protein sequence ID" value="MBC2667470.1"/>
    <property type="molecule type" value="Genomic_DNA"/>
</dbReference>
<gene>
    <name evidence="2" type="ORF">H7F51_18280</name>
</gene>
<dbReference type="AlphaFoldDB" id="A0A7X1KNL3"/>
<dbReference type="RefSeq" id="WP_185665765.1">
    <property type="nucleotide sequence ID" value="NZ_JACLAW010000020.1"/>
</dbReference>
<evidence type="ECO:0000313" key="3">
    <source>
        <dbReference type="Proteomes" id="UP000566813"/>
    </source>
</evidence>
<evidence type="ECO:0000313" key="2">
    <source>
        <dbReference type="EMBL" id="MBC2667470.1"/>
    </source>
</evidence>
<proteinExistence type="predicted"/>
<sequence>MTERKPAKRSAGDYPVGYGKPPVATQFKKGQPRPPRKAKPDKPAPSFEDYLEAELAEQMRIVENGVEQYVPKGKALAKASIKGALDDRDPRRLKGFLRPARAQEDFDFSEVDLAIVARFMAQLVKQSRKPGPDEEADEAEDDTYDDTDGEARA</sequence>
<organism evidence="2 3">
    <name type="scientific">Novosphingobium flavum</name>
    <dbReference type="NCBI Taxonomy" id="1778672"/>
    <lineage>
        <taxon>Bacteria</taxon>
        <taxon>Pseudomonadati</taxon>
        <taxon>Pseudomonadota</taxon>
        <taxon>Alphaproteobacteria</taxon>
        <taxon>Sphingomonadales</taxon>
        <taxon>Sphingomonadaceae</taxon>
        <taxon>Novosphingobium</taxon>
    </lineage>
</organism>
<reference evidence="2 3" key="1">
    <citation type="submission" date="2020-08" db="EMBL/GenBank/DDBJ databases">
        <title>The genome sequence of type strain Novosphingobium flavum NBRC 111647.</title>
        <authorList>
            <person name="Liu Y."/>
        </authorList>
    </citation>
    <scope>NUCLEOTIDE SEQUENCE [LARGE SCALE GENOMIC DNA]</scope>
    <source>
        <strain evidence="2 3">NBRC 111647</strain>
    </source>
</reference>
<accession>A0A7X1KNL3</accession>
<name>A0A7X1KNL3_9SPHN</name>
<comment type="caution">
    <text evidence="2">The sequence shown here is derived from an EMBL/GenBank/DDBJ whole genome shotgun (WGS) entry which is preliminary data.</text>
</comment>
<feature type="region of interest" description="Disordered" evidence="1">
    <location>
        <begin position="1"/>
        <end position="48"/>
    </location>
</feature>
<feature type="compositionally biased region" description="Acidic residues" evidence="1">
    <location>
        <begin position="133"/>
        <end position="153"/>
    </location>
</feature>
<feature type="region of interest" description="Disordered" evidence="1">
    <location>
        <begin position="125"/>
        <end position="153"/>
    </location>
</feature>
<feature type="compositionally biased region" description="Basic residues" evidence="1">
    <location>
        <begin position="30"/>
        <end position="39"/>
    </location>
</feature>
<evidence type="ECO:0000256" key="1">
    <source>
        <dbReference type="SAM" id="MobiDB-lite"/>
    </source>
</evidence>
<protein>
    <recommendedName>
        <fullName evidence="4">DUF5681 domain-containing protein</fullName>
    </recommendedName>
</protein>
<keyword evidence="3" id="KW-1185">Reference proteome</keyword>
<dbReference type="Proteomes" id="UP000566813">
    <property type="component" value="Unassembled WGS sequence"/>
</dbReference>
<evidence type="ECO:0008006" key="4">
    <source>
        <dbReference type="Google" id="ProtNLM"/>
    </source>
</evidence>